<comment type="caution">
    <text evidence="2">The sequence shown here is derived from an EMBL/GenBank/DDBJ whole genome shotgun (WGS) entry which is preliminary data.</text>
</comment>
<keyword evidence="1" id="KW-1133">Transmembrane helix</keyword>
<accession>A0A3N4HFX9</accession>
<name>A0A3N4HFX9_9ACTN</name>
<organism evidence="2 3">
    <name type="scientific">Gordonia oryzae</name>
    <dbReference type="NCBI Taxonomy" id="2487349"/>
    <lineage>
        <taxon>Bacteria</taxon>
        <taxon>Bacillati</taxon>
        <taxon>Actinomycetota</taxon>
        <taxon>Actinomycetes</taxon>
        <taxon>Mycobacteriales</taxon>
        <taxon>Gordoniaceae</taxon>
        <taxon>Gordonia</taxon>
    </lineage>
</organism>
<feature type="transmembrane region" description="Helical" evidence="1">
    <location>
        <begin position="80"/>
        <end position="101"/>
    </location>
</feature>
<evidence type="ECO:0000256" key="1">
    <source>
        <dbReference type="SAM" id="Phobius"/>
    </source>
</evidence>
<evidence type="ECO:0000313" key="2">
    <source>
        <dbReference type="EMBL" id="RPA65824.1"/>
    </source>
</evidence>
<feature type="transmembrane region" description="Helical" evidence="1">
    <location>
        <begin position="107"/>
        <end position="124"/>
    </location>
</feature>
<feature type="transmembrane region" description="Helical" evidence="1">
    <location>
        <begin position="12"/>
        <end position="31"/>
    </location>
</feature>
<feature type="transmembrane region" description="Helical" evidence="1">
    <location>
        <begin position="51"/>
        <end position="68"/>
    </location>
</feature>
<keyword evidence="1" id="KW-0812">Transmembrane</keyword>
<sequence length="128" mass="13501">MTAQAKLLAHESARWLSVLLLGLAAVLILGGQQRVSGPSYKFVHDLGGSDVWGLLFFAGAFAVAIASLKWPRALKWALRLAAVSFLLFALAGIGAAIASPIAGLTGIVVYLWLACWVVWVAAGVDDVR</sequence>
<keyword evidence="1" id="KW-0472">Membrane</keyword>
<reference evidence="2 3" key="1">
    <citation type="submission" date="2018-11" db="EMBL/GenBank/DDBJ databases">
        <title>Draft genome sequence of Gordonia sp. RS15-1S isolated from rice stems.</title>
        <authorList>
            <person name="Muangham S."/>
        </authorList>
    </citation>
    <scope>NUCLEOTIDE SEQUENCE [LARGE SCALE GENOMIC DNA]</scope>
    <source>
        <strain evidence="2 3">RS15-1S</strain>
    </source>
</reference>
<dbReference type="EMBL" id="RKMH01000002">
    <property type="protein sequence ID" value="RPA65824.1"/>
    <property type="molecule type" value="Genomic_DNA"/>
</dbReference>
<keyword evidence="3" id="KW-1185">Reference proteome</keyword>
<dbReference type="Proteomes" id="UP000267536">
    <property type="component" value="Unassembled WGS sequence"/>
</dbReference>
<evidence type="ECO:0000313" key="3">
    <source>
        <dbReference type="Proteomes" id="UP000267536"/>
    </source>
</evidence>
<gene>
    <name evidence="2" type="ORF">EF294_03550</name>
</gene>
<dbReference type="AlphaFoldDB" id="A0A3N4HFX9"/>
<dbReference type="RefSeq" id="WP_123925664.1">
    <property type="nucleotide sequence ID" value="NZ_JBPSDP010000012.1"/>
</dbReference>
<proteinExistence type="predicted"/>
<protein>
    <submittedName>
        <fullName evidence="2">Uncharacterized protein</fullName>
    </submittedName>
</protein>